<sequence>MNPKNQMDYRFNYKENGKIISVEIKCCGKHIGEIRFKDGEEKVCPICGIRHELRMDYNHFHLTRHSPEENQVQEKVV</sequence>
<reference evidence="2" key="1">
    <citation type="submission" date="2018-02" db="EMBL/GenBank/DDBJ databases">
        <title>Genome sequence of Desulfocucumis palustris strain NAW-5.</title>
        <authorList>
            <person name="Watanabe M."/>
            <person name="Kojima H."/>
            <person name="Fukui M."/>
        </authorList>
    </citation>
    <scope>NUCLEOTIDE SEQUENCE [LARGE SCALE GENOMIC DNA]</scope>
    <source>
        <strain evidence="2">NAW-5</strain>
    </source>
</reference>
<dbReference type="AlphaFoldDB" id="A0A2L2X9T1"/>
<gene>
    <name evidence="1" type="ORF">DCCM_0900</name>
</gene>
<dbReference type="Proteomes" id="UP000239549">
    <property type="component" value="Unassembled WGS sequence"/>
</dbReference>
<proteinExistence type="predicted"/>
<accession>A0A2L2X9T1</accession>
<name>A0A2L2X9T1_9FIRM</name>
<evidence type="ECO:0000313" key="1">
    <source>
        <dbReference type="EMBL" id="GBF32704.1"/>
    </source>
</evidence>
<dbReference type="EMBL" id="BFAV01000045">
    <property type="protein sequence ID" value="GBF32704.1"/>
    <property type="molecule type" value="Genomic_DNA"/>
</dbReference>
<keyword evidence="2" id="KW-1185">Reference proteome</keyword>
<organism evidence="1 2">
    <name type="scientific">Desulfocucumis palustris</name>
    <dbReference type="NCBI Taxonomy" id="1898651"/>
    <lineage>
        <taxon>Bacteria</taxon>
        <taxon>Bacillati</taxon>
        <taxon>Bacillota</taxon>
        <taxon>Clostridia</taxon>
        <taxon>Eubacteriales</taxon>
        <taxon>Desulfocucumaceae</taxon>
        <taxon>Desulfocucumis</taxon>
    </lineage>
</organism>
<evidence type="ECO:0000313" key="2">
    <source>
        <dbReference type="Proteomes" id="UP000239549"/>
    </source>
</evidence>
<dbReference type="RefSeq" id="WP_307718794.1">
    <property type="nucleotide sequence ID" value="NZ_BFAV01000045.1"/>
</dbReference>
<protein>
    <submittedName>
        <fullName evidence="1">Uncharacterized protein</fullName>
    </submittedName>
</protein>
<comment type="caution">
    <text evidence="1">The sequence shown here is derived from an EMBL/GenBank/DDBJ whole genome shotgun (WGS) entry which is preliminary data.</text>
</comment>